<evidence type="ECO:0000313" key="4">
    <source>
        <dbReference type="Proteomes" id="UP001632037"/>
    </source>
</evidence>
<dbReference type="EMBL" id="JBIMZQ010000001">
    <property type="protein sequence ID" value="KAL3674056.1"/>
    <property type="molecule type" value="Genomic_DNA"/>
</dbReference>
<evidence type="ECO:0000313" key="3">
    <source>
        <dbReference type="EMBL" id="KAL3674056.1"/>
    </source>
</evidence>
<accession>A0ABD3G650</accession>
<sequence>MGMHVTTEQVTMQAAANVLLTSVAVYFPLFLVLILLYETLRPRVPHVYAPENHADFPESKQQFSGMVALPVAY</sequence>
<comment type="caution">
    <text evidence="3">The sequence shown here is derived from an EMBL/GenBank/DDBJ whole genome shotgun (WGS) entry which is preliminary data.</text>
</comment>
<proteinExistence type="predicted"/>
<keyword evidence="1" id="KW-0472">Membrane</keyword>
<dbReference type="AlphaFoldDB" id="A0ABD3G650"/>
<keyword evidence="4" id="KW-1185">Reference proteome</keyword>
<gene>
    <name evidence="3" type="ORF">V7S43_000008</name>
</gene>
<keyword evidence="1" id="KW-0812">Transmembrane</keyword>
<evidence type="ECO:0000259" key="2">
    <source>
        <dbReference type="Pfam" id="PF13967"/>
    </source>
</evidence>
<reference evidence="3 4" key="1">
    <citation type="submission" date="2024-09" db="EMBL/GenBank/DDBJ databases">
        <title>Genome sequencing and assembly of Phytophthora oleae, isolate VK10A, causative agent of rot of olive drupes.</title>
        <authorList>
            <person name="Conti Taguali S."/>
            <person name="Riolo M."/>
            <person name="La Spada F."/>
            <person name="Cacciola S.O."/>
            <person name="Dionisio G."/>
        </authorList>
    </citation>
    <scope>NUCLEOTIDE SEQUENCE [LARGE SCALE GENOMIC DNA]</scope>
    <source>
        <strain evidence="3 4">VK10A</strain>
    </source>
</reference>
<keyword evidence="1" id="KW-1133">Transmembrane helix</keyword>
<feature type="transmembrane region" description="Helical" evidence="1">
    <location>
        <begin position="12"/>
        <end position="37"/>
    </location>
</feature>
<evidence type="ECO:0000256" key="1">
    <source>
        <dbReference type="SAM" id="Phobius"/>
    </source>
</evidence>
<dbReference type="Pfam" id="PF13967">
    <property type="entry name" value="RSN1_TM"/>
    <property type="match status" value="1"/>
</dbReference>
<name>A0ABD3G650_9STRA</name>
<feature type="domain" description="CSC1/OSCA1-like N-terminal transmembrane" evidence="2">
    <location>
        <begin position="19"/>
        <end position="58"/>
    </location>
</feature>
<organism evidence="3 4">
    <name type="scientific">Phytophthora oleae</name>
    <dbReference type="NCBI Taxonomy" id="2107226"/>
    <lineage>
        <taxon>Eukaryota</taxon>
        <taxon>Sar</taxon>
        <taxon>Stramenopiles</taxon>
        <taxon>Oomycota</taxon>
        <taxon>Peronosporomycetes</taxon>
        <taxon>Peronosporales</taxon>
        <taxon>Peronosporaceae</taxon>
        <taxon>Phytophthora</taxon>
    </lineage>
</organism>
<protein>
    <recommendedName>
        <fullName evidence="2">CSC1/OSCA1-like N-terminal transmembrane domain-containing protein</fullName>
    </recommendedName>
</protein>
<dbReference type="Proteomes" id="UP001632037">
    <property type="component" value="Unassembled WGS sequence"/>
</dbReference>
<dbReference type="InterPro" id="IPR032880">
    <property type="entry name" value="CSC1/OSCA1-like_N"/>
</dbReference>